<dbReference type="EMBL" id="CP050500">
    <property type="protein sequence ID" value="QOP54884.1"/>
    <property type="molecule type" value="Genomic_DNA"/>
</dbReference>
<evidence type="ECO:0000313" key="4">
    <source>
        <dbReference type="EMBL" id="MDR7624902.1"/>
    </source>
</evidence>
<name>A0A1J3C6B2_LACPA</name>
<dbReference type="EMBL" id="LGIY01000002">
    <property type="protein sequence ID" value="POE44178.1"/>
    <property type="molecule type" value="Genomic_DNA"/>
</dbReference>
<feature type="transmembrane region" description="Helical" evidence="2">
    <location>
        <begin position="12"/>
        <end position="45"/>
    </location>
</feature>
<dbReference type="AlphaFoldDB" id="A0A1J3C6B2"/>
<evidence type="ECO:0000256" key="2">
    <source>
        <dbReference type="SAM" id="Phobius"/>
    </source>
</evidence>
<evidence type="ECO:0000313" key="7">
    <source>
        <dbReference type="EMBL" id="QOP54884.1"/>
    </source>
</evidence>
<dbReference type="Proteomes" id="UP000593972">
    <property type="component" value="Chromosome"/>
</dbReference>
<reference evidence="6 9" key="1">
    <citation type="journal article" date="2015" name="J. Am. Soc. Brew. Chem.">
        <title>Dissolved carbon dioxide selects for lactic acid bacteria able to grow in and spoil packaged beer.</title>
        <authorList>
            <person name="Bergsveinson J."/>
            <person name="Redekop A."/>
            <person name="Zoerb S."/>
            <person name="Ziola B."/>
        </authorList>
    </citation>
    <scope>NUCLEOTIDE SEQUENCE [LARGE SCALE GENOMIC DNA]</scope>
    <source>
        <strain evidence="6 9">CCC B1205</strain>
    </source>
</reference>
<evidence type="ECO:0000313" key="12">
    <source>
        <dbReference type="Proteomes" id="UP001268544"/>
    </source>
</evidence>
<evidence type="ECO:0000313" key="5">
    <source>
        <dbReference type="EMBL" id="PLC45937.1"/>
    </source>
</evidence>
<accession>A0A158SHH8</accession>
<dbReference type="GeneID" id="57089591"/>
<feature type="region of interest" description="Disordered" evidence="1">
    <location>
        <begin position="53"/>
        <end position="89"/>
    </location>
</feature>
<evidence type="ECO:0000313" key="10">
    <source>
        <dbReference type="Proteomes" id="UP000593972"/>
    </source>
</evidence>
<keyword evidence="2" id="KW-0472">Membrane</keyword>
<evidence type="ECO:0000313" key="3">
    <source>
        <dbReference type="EMBL" id="MDB1564544.1"/>
    </source>
</evidence>
<organism evidence="6 9">
    <name type="scientific">Lacticaseibacillus paracasei</name>
    <name type="common">Lactobacillus paracasei</name>
    <dbReference type="NCBI Taxonomy" id="1597"/>
    <lineage>
        <taxon>Bacteria</taxon>
        <taxon>Bacillati</taxon>
        <taxon>Bacillota</taxon>
        <taxon>Bacilli</taxon>
        <taxon>Lactobacillales</taxon>
        <taxon>Lactobacillaceae</taxon>
        <taxon>Lacticaseibacillus</taxon>
    </lineage>
</organism>
<dbReference type="RefSeq" id="WP_003564219.1">
    <property type="nucleotide sequence ID" value="NC_010999.1"/>
</dbReference>
<accession>K6QKS3</accession>
<sequence>MPFLLIPLMFFIIGLIIVAVFAIGIFLLKLLIVPALLIILAVWLFSRHDRSDRYDRRRPRHPYRDRDSSRPRKNATHVTESHDDDWSDF</sequence>
<keyword evidence="2" id="KW-0812">Transmembrane</keyword>
<evidence type="ECO:0000256" key="1">
    <source>
        <dbReference type="SAM" id="MobiDB-lite"/>
    </source>
</evidence>
<dbReference type="KEGG" id="lce:LC2W_1043"/>
<evidence type="ECO:0000313" key="8">
    <source>
        <dbReference type="Proteomes" id="UP000234512"/>
    </source>
</evidence>
<reference evidence="12" key="5">
    <citation type="submission" date="2023-07" db="EMBL/GenBank/DDBJ databases">
        <title>Lacticaseibacillus paracasei KCKM 0992.</title>
        <authorList>
            <person name="Kim T.W."/>
        </authorList>
    </citation>
    <scope>NUCLEOTIDE SEQUENCE [LARGE SCALE GENOMIC DNA]</scope>
    <source>
        <strain evidence="12">KCKM 0992</strain>
    </source>
</reference>
<proteinExistence type="predicted"/>
<evidence type="ECO:0000313" key="6">
    <source>
        <dbReference type="EMBL" id="POE44178.1"/>
    </source>
</evidence>
<accession>K6RIJ7</accession>
<evidence type="ECO:0000313" key="11">
    <source>
        <dbReference type="Proteomes" id="UP001212327"/>
    </source>
</evidence>
<dbReference type="KEGG" id="lcs:LCBD_1038"/>
<reference evidence="7 10" key="3">
    <citation type="submission" date="2020-03" db="EMBL/GenBank/DDBJ databases">
        <title>Complete genome sequence of Lactobacillus paracasei strain NFFJ04, isolated from animal feed.</title>
        <authorList>
            <person name="Jung J.Y."/>
        </authorList>
    </citation>
    <scope>NUCLEOTIDE SEQUENCE [LARGE SCALE GENOMIC DNA]</scope>
    <source>
        <strain evidence="7 10">NFFJ04</strain>
    </source>
</reference>
<dbReference type="Proteomes" id="UP000234512">
    <property type="component" value="Unassembled WGS sequence"/>
</dbReference>
<accession>A0A0E2LWJ9</accession>
<protein>
    <submittedName>
        <fullName evidence="6">Uncharacterized protein</fullName>
    </submittedName>
</protein>
<reference evidence="5 8" key="2">
    <citation type="journal article" date="2018" name="Genome Announc.">
        <title>Draft Genome Sequence of Lactobacillus paracasei DUP 13076, Which Exhibits Potent Antipathogenic Effects against Salmonella enterica Serovars Enteritidis, Typhimurium, and Heidelberg.</title>
        <authorList>
            <person name="Muyyarikkandy M.S."/>
            <person name="Alqahtani F.H."/>
            <person name="Mandoiu I."/>
            <person name="Amalaradjou M.A."/>
        </authorList>
    </citation>
    <scope>NUCLEOTIDE SEQUENCE [LARGE SCALE GENOMIC DNA]</scope>
    <source>
        <strain evidence="5 8">DUP 13076</strain>
    </source>
</reference>
<evidence type="ECO:0000313" key="9">
    <source>
        <dbReference type="Proteomes" id="UP000237433"/>
    </source>
</evidence>
<dbReference type="EMBL" id="JAVKVH010000001">
    <property type="protein sequence ID" value="MDR7624902.1"/>
    <property type="molecule type" value="Genomic_DNA"/>
</dbReference>
<dbReference type="EMBL" id="PKQJ01000011">
    <property type="protein sequence ID" value="PLC45937.1"/>
    <property type="molecule type" value="Genomic_DNA"/>
</dbReference>
<keyword evidence="2" id="KW-1133">Transmembrane helix</keyword>
<reference evidence="3 11" key="4">
    <citation type="submission" date="2023-01" db="EMBL/GenBank/DDBJ databases">
        <title>Complete genome sequence of Lacticaseibacillus paracasei SRCM217440 isolated from Makgeolli.</title>
        <authorList>
            <person name="Yang H.-G."/>
            <person name="Jeong S.-J."/>
            <person name="Ha G.-S."/>
            <person name="Yang H.-J."/>
            <person name="Jeong D.-Y."/>
        </authorList>
    </citation>
    <scope>NUCLEOTIDE SEQUENCE [LARGE SCALE GENOMIC DNA]</scope>
    <source>
        <strain evidence="3 11">SRCM217440</strain>
    </source>
</reference>
<dbReference type="Proteomes" id="UP000237433">
    <property type="component" value="Unassembled WGS sequence"/>
</dbReference>
<dbReference type="EMBL" id="JAQLSF010000001">
    <property type="protein sequence ID" value="MDB1564544.1"/>
    <property type="molecule type" value="Genomic_DNA"/>
</dbReference>
<accession>A0A1J3C6B2</accession>
<dbReference type="Proteomes" id="UP001268544">
    <property type="component" value="Unassembled WGS sequence"/>
</dbReference>
<gene>
    <name evidence="6" type="ORF">ACX51_02340</name>
    <name evidence="5" type="ORF">C0Q90_10115</name>
    <name evidence="7" type="ORF">HCJ88_03445</name>
    <name evidence="3" type="ORF">PGA78_07295</name>
    <name evidence="4" type="ORF">RF672_09760</name>
</gene>
<dbReference type="Proteomes" id="UP001212327">
    <property type="component" value="Unassembled WGS sequence"/>
</dbReference>
<reference evidence="4" key="6">
    <citation type="submission" date="2024-03" db="EMBL/GenBank/DDBJ databases">
        <title>Lacticaseibacillus paracasei KCKM 0992.</title>
        <authorList>
            <person name="Kim T.W."/>
        </authorList>
    </citation>
    <scope>NUCLEOTIDE SEQUENCE</scope>
    <source>
        <strain evidence="4">KCKM 0992</strain>
    </source>
</reference>
<accession>K0N3K8</accession>